<name>A0ABR9TUF3_9NOSO</name>
<reference evidence="2 3" key="1">
    <citation type="submission" date="2020-10" db="EMBL/GenBank/DDBJ databases">
        <authorList>
            <person name="Castelo-Branco R."/>
            <person name="Eusebio N."/>
            <person name="Adriana R."/>
            <person name="Vieira A."/>
            <person name="Brugerolle De Fraissinette N."/>
            <person name="Rezende De Castro R."/>
            <person name="Schneider M.P."/>
            <person name="Vasconcelos V."/>
            <person name="Leao P.N."/>
        </authorList>
    </citation>
    <scope>NUCLEOTIDE SEQUENCE [LARGE SCALE GENOMIC DNA]</scope>
    <source>
        <strain evidence="2 3">LEGE 07299</strain>
    </source>
</reference>
<protein>
    <submittedName>
        <fullName evidence="2">DUF4070 domain-containing protein</fullName>
    </submittedName>
</protein>
<evidence type="ECO:0000313" key="2">
    <source>
        <dbReference type="EMBL" id="MBE9104026.1"/>
    </source>
</evidence>
<dbReference type="Pfam" id="PF13282">
    <property type="entry name" value="DUF4070"/>
    <property type="match status" value="1"/>
</dbReference>
<evidence type="ECO:0000313" key="3">
    <source>
        <dbReference type="Proteomes" id="UP000647836"/>
    </source>
</evidence>
<dbReference type="Proteomes" id="UP000647836">
    <property type="component" value="Unassembled WGS sequence"/>
</dbReference>
<dbReference type="EMBL" id="JADEXF010000068">
    <property type="protein sequence ID" value="MBE9104026.1"/>
    <property type="molecule type" value="Genomic_DNA"/>
</dbReference>
<sequence length="149" mass="17633">TEVGDQNSLMNFVPTRPIAEVAKEYLEAIWTMYEPKNYLRRCFEQCLKITPNPQLQQTMYFPPGKGLRLLANLLWRQGWQRQEIRGQFWQQLWAILRTKPQFVNMYLGLCAAGEHFWEYRLLARERITEQLGFDPLTTPTAVEKPLVTI</sequence>
<feature type="non-terminal residue" evidence="2">
    <location>
        <position position="1"/>
    </location>
</feature>
<feature type="domain" description="DUF4070" evidence="1">
    <location>
        <begin position="4"/>
        <end position="128"/>
    </location>
</feature>
<dbReference type="InterPro" id="IPR025274">
    <property type="entry name" value="DUF4070"/>
</dbReference>
<evidence type="ECO:0000259" key="1">
    <source>
        <dbReference type="Pfam" id="PF13282"/>
    </source>
</evidence>
<keyword evidence="3" id="KW-1185">Reference proteome</keyword>
<comment type="caution">
    <text evidence="2">The sequence shown here is derived from an EMBL/GenBank/DDBJ whole genome shotgun (WGS) entry which is preliminary data.</text>
</comment>
<accession>A0ABR9TUF3</accession>
<proteinExistence type="predicted"/>
<dbReference type="RefSeq" id="WP_194041307.1">
    <property type="nucleotide sequence ID" value="NZ_JADEXF010000068.1"/>
</dbReference>
<gene>
    <name evidence="2" type="ORF">IQ229_03430</name>
</gene>
<organism evidence="2 3">
    <name type="scientific">Nostoc cf. edaphicum LEGE 07299</name>
    <dbReference type="NCBI Taxonomy" id="2777974"/>
    <lineage>
        <taxon>Bacteria</taxon>
        <taxon>Bacillati</taxon>
        <taxon>Cyanobacteriota</taxon>
        <taxon>Cyanophyceae</taxon>
        <taxon>Nostocales</taxon>
        <taxon>Nostocaceae</taxon>
        <taxon>Nostoc</taxon>
    </lineage>
</organism>